<proteinExistence type="predicted"/>
<keyword evidence="2" id="KW-1185">Reference proteome</keyword>
<protein>
    <submittedName>
        <fullName evidence="1">Uncharacterized protein</fullName>
    </submittedName>
</protein>
<dbReference type="KEGG" id="aup:AsAng_0058580"/>
<accession>A0A915YLE0</accession>
<evidence type="ECO:0000313" key="1">
    <source>
        <dbReference type="EMBL" id="BDS15076.1"/>
    </source>
</evidence>
<sequence length="32" mass="3673">MISCLDSQIQLRATKTNLVENNNYKTVVLHLL</sequence>
<reference evidence="1" key="1">
    <citation type="submission" date="2022-09" db="EMBL/GenBank/DDBJ databases">
        <title>Aureispira anguillicida sp. nov., isolated from Leptocephalus of Japanese eel Anguilla japonica.</title>
        <authorList>
            <person name="Yuasa K."/>
            <person name="Mekata T."/>
            <person name="Ikunari K."/>
        </authorList>
    </citation>
    <scope>NUCLEOTIDE SEQUENCE</scope>
    <source>
        <strain evidence="1">EL160426</strain>
    </source>
</reference>
<organism evidence="1 2">
    <name type="scientific">Aureispira anguillae</name>
    <dbReference type="NCBI Taxonomy" id="2864201"/>
    <lineage>
        <taxon>Bacteria</taxon>
        <taxon>Pseudomonadati</taxon>
        <taxon>Bacteroidota</taxon>
        <taxon>Saprospiria</taxon>
        <taxon>Saprospirales</taxon>
        <taxon>Saprospiraceae</taxon>
        <taxon>Aureispira</taxon>
    </lineage>
</organism>
<evidence type="ECO:0000313" key="2">
    <source>
        <dbReference type="Proteomes" id="UP001060919"/>
    </source>
</evidence>
<gene>
    <name evidence="1" type="ORF">AsAng_0058580</name>
</gene>
<dbReference type="AlphaFoldDB" id="A0A915YLE0"/>
<dbReference type="Proteomes" id="UP001060919">
    <property type="component" value="Chromosome"/>
</dbReference>
<dbReference type="EMBL" id="AP026867">
    <property type="protein sequence ID" value="BDS15076.1"/>
    <property type="molecule type" value="Genomic_DNA"/>
</dbReference>
<name>A0A915YLE0_9BACT</name>